<evidence type="ECO:0000313" key="3">
    <source>
        <dbReference type="Proteomes" id="UP001218218"/>
    </source>
</evidence>
<dbReference type="GO" id="GO:0008270">
    <property type="term" value="F:zinc ion binding"/>
    <property type="evidence" value="ECO:0007669"/>
    <property type="project" value="InterPro"/>
</dbReference>
<accession>A0AAD7E899</accession>
<evidence type="ECO:0000256" key="1">
    <source>
        <dbReference type="SAM" id="MobiDB-lite"/>
    </source>
</evidence>
<gene>
    <name evidence="2" type="ORF">DFH08DRAFT_71082</name>
</gene>
<reference evidence="2" key="1">
    <citation type="submission" date="2023-03" db="EMBL/GenBank/DDBJ databases">
        <title>Massive genome expansion in bonnet fungi (Mycena s.s.) driven by repeated elements and novel gene families across ecological guilds.</title>
        <authorList>
            <consortium name="Lawrence Berkeley National Laboratory"/>
            <person name="Harder C.B."/>
            <person name="Miyauchi S."/>
            <person name="Viragh M."/>
            <person name="Kuo A."/>
            <person name="Thoen E."/>
            <person name="Andreopoulos B."/>
            <person name="Lu D."/>
            <person name="Skrede I."/>
            <person name="Drula E."/>
            <person name="Henrissat B."/>
            <person name="Morin E."/>
            <person name="Kohler A."/>
            <person name="Barry K."/>
            <person name="LaButti K."/>
            <person name="Morin E."/>
            <person name="Salamov A."/>
            <person name="Lipzen A."/>
            <person name="Mereny Z."/>
            <person name="Hegedus B."/>
            <person name="Baldrian P."/>
            <person name="Stursova M."/>
            <person name="Weitz H."/>
            <person name="Taylor A."/>
            <person name="Grigoriev I.V."/>
            <person name="Nagy L.G."/>
            <person name="Martin F."/>
            <person name="Kauserud H."/>
        </authorList>
    </citation>
    <scope>NUCLEOTIDE SEQUENCE</scope>
    <source>
        <strain evidence="2">CBHHK002</strain>
    </source>
</reference>
<name>A0AAD7E899_9AGAR</name>
<dbReference type="GO" id="GO:0000981">
    <property type="term" value="F:DNA-binding transcription factor activity, RNA polymerase II-specific"/>
    <property type="evidence" value="ECO:0007669"/>
    <property type="project" value="InterPro"/>
</dbReference>
<keyword evidence="3" id="KW-1185">Reference proteome</keyword>
<comment type="caution">
    <text evidence="2">The sequence shown here is derived from an EMBL/GenBank/DDBJ whole genome shotgun (WGS) entry which is preliminary data.</text>
</comment>
<dbReference type="AlphaFoldDB" id="A0AAD7E899"/>
<sequence length="377" mass="41147">MSISQPPLFHPSNTNMNARPELALPRARESGVVRLPSYRELTAVCGEAPPRRKTSRSNLLTAGPIPLPPLKVPKSPISNEHPSSAAGSGLYTLPTTLRPMKRRYYDTEADDAPNAHSYLDLFLHSSFPPHDHRRRVGSSQSTDSASGISSASTSSRPWPPLLAPVPSTVHIHIPASSPPSTQHAGPRTNDYESPDSISGARASYNSPTHDVLPSGHEQPRLKFSHAKAGGRTKKQALSCYFCRERKIACGRPDEGSGDGTCRCVVFLLSIRMPSLLPFIDLGSFHSTSIRFRLYCIVDTVPPHCSQCARRKIECRYPTVSHRGQHSRIKAQSAARKEAGSSAEAGLDPMRGMEMGRRGEMPMERVEGMQIQMTAVGS</sequence>
<evidence type="ECO:0008006" key="4">
    <source>
        <dbReference type="Google" id="ProtNLM"/>
    </source>
</evidence>
<dbReference type="Proteomes" id="UP001218218">
    <property type="component" value="Unassembled WGS sequence"/>
</dbReference>
<dbReference type="EMBL" id="JARIHO010000112">
    <property type="protein sequence ID" value="KAJ7302727.1"/>
    <property type="molecule type" value="Genomic_DNA"/>
</dbReference>
<feature type="compositionally biased region" description="Low complexity" evidence="1">
    <location>
        <begin position="137"/>
        <end position="155"/>
    </location>
</feature>
<feature type="compositionally biased region" description="Polar residues" evidence="1">
    <location>
        <begin position="1"/>
        <end position="17"/>
    </location>
</feature>
<feature type="region of interest" description="Disordered" evidence="1">
    <location>
        <begin position="47"/>
        <end position="92"/>
    </location>
</feature>
<feature type="region of interest" description="Disordered" evidence="1">
    <location>
        <begin position="1"/>
        <end position="23"/>
    </location>
</feature>
<proteinExistence type="predicted"/>
<evidence type="ECO:0000313" key="2">
    <source>
        <dbReference type="EMBL" id="KAJ7302727.1"/>
    </source>
</evidence>
<dbReference type="InterPro" id="IPR036864">
    <property type="entry name" value="Zn2-C6_fun-type_DNA-bd_sf"/>
</dbReference>
<feature type="compositionally biased region" description="Polar residues" evidence="1">
    <location>
        <begin position="76"/>
        <end position="86"/>
    </location>
</feature>
<protein>
    <recommendedName>
        <fullName evidence="4">Zn(2)-C6 fungal-type domain-containing protein</fullName>
    </recommendedName>
</protein>
<dbReference type="Gene3D" id="4.10.240.10">
    <property type="entry name" value="Zn(2)-C6 fungal-type DNA-binding domain"/>
    <property type="match status" value="1"/>
</dbReference>
<feature type="region of interest" description="Disordered" evidence="1">
    <location>
        <begin position="130"/>
        <end position="218"/>
    </location>
</feature>
<feature type="region of interest" description="Disordered" evidence="1">
    <location>
        <begin position="325"/>
        <end position="352"/>
    </location>
</feature>
<organism evidence="2 3">
    <name type="scientific">Mycena albidolilacea</name>
    <dbReference type="NCBI Taxonomy" id="1033008"/>
    <lineage>
        <taxon>Eukaryota</taxon>
        <taxon>Fungi</taxon>
        <taxon>Dikarya</taxon>
        <taxon>Basidiomycota</taxon>
        <taxon>Agaricomycotina</taxon>
        <taxon>Agaricomycetes</taxon>
        <taxon>Agaricomycetidae</taxon>
        <taxon>Agaricales</taxon>
        <taxon>Marasmiineae</taxon>
        <taxon>Mycenaceae</taxon>
        <taxon>Mycena</taxon>
    </lineage>
</organism>